<sequence>MDGNPKRHRDLQEQYSLQISSPGAQRLLLSLLPISRSRSAQVLLPRVIVAARRPRSCVKTVPHHSLPRSLRRGRLSLRPLSFCPGPRISRPAPTPPPAYRPPIAAPARASMCPPPHSLGGCCHVTAAAAFPCVLPVSAPRLSTRVPLRPGRSSGGVVARAAPDCGAGSFRALHHKRRHRRRCAPRSAPVRYRSRSRTRLARVACQSPQYERAQVGVRPTCVAREAQQVARGAVLFKRKLLCRAVIWIHIARSHSGAALRLLVPLQQPF</sequence>
<name>A0AAD6XGW8_9AGAR</name>
<dbReference type="Proteomes" id="UP001222325">
    <property type="component" value="Unassembled WGS sequence"/>
</dbReference>
<dbReference type="EMBL" id="JARJCN010000068">
    <property type="protein sequence ID" value="KAJ7078180.1"/>
    <property type="molecule type" value="Genomic_DNA"/>
</dbReference>
<gene>
    <name evidence="1" type="ORF">B0H15DRAFT_954745</name>
</gene>
<evidence type="ECO:0000313" key="1">
    <source>
        <dbReference type="EMBL" id="KAJ7078180.1"/>
    </source>
</evidence>
<reference evidence="1" key="1">
    <citation type="submission" date="2023-03" db="EMBL/GenBank/DDBJ databases">
        <title>Massive genome expansion in bonnet fungi (Mycena s.s.) driven by repeated elements and novel gene families across ecological guilds.</title>
        <authorList>
            <consortium name="Lawrence Berkeley National Laboratory"/>
            <person name="Harder C.B."/>
            <person name="Miyauchi S."/>
            <person name="Viragh M."/>
            <person name="Kuo A."/>
            <person name="Thoen E."/>
            <person name="Andreopoulos B."/>
            <person name="Lu D."/>
            <person name="Skrede I."/>
            <person name="Drula E."/>
            <person name="Henrissat B."/>
            <person name="Morin E."/>
            <person name="Kohler A."/>
            <person name="Barry K."/>
            <person name="LaButti K."/>
            <person name="Morin E."/>
            <person name="Salamov A."/>
            <person name="Lipzen A."/>
            <person name="Mereny Z."/>
            <person name="Hegedus B."/>
            <person name="Baldrian P."/>
            <person name="Stursova M."/>
            <person name="Weitz H."/>
            <person name="Taylor A."/>
            <person name="Grigoriev I.V."/>
            <person name="Nagy L.G."/>
            <person name="Martin F."/>
            <person name="Kauserud H."/>
        </authorList>
    </citation>
    <scope>NUCLEOTIDE SEQUENCE</scope>
    <source>
        <strain evidence="1">CBHHK173m</strain>
    </source>
</reference>
<keyword evidence="2" id="KW-1185">Reference proteome</keyword>
<proteinExistence type="predicted"/>
<organism evidence="1 2">
    <name type="scientific">Mycena belliarum</name>
    <dbReference type="NCBI Taxonomy" id="1033014"/>
    <lineage>
        <taxon>Eukaryota</taxon>
        <taxon>Fungi</taxon>
        <taxon>Dikarya</taxon>
        <taxon>Basidiomycota</taxon>
        <taxon>Agaricomycotina</taxon>
        <taxon>Agaricomycetes</taxon>
        <taxon>Agaricomycetidae</taxon>
        <taxon>Agaricales</taxon>
        <taxon>Marasmiineae</taxon>
        <taxon>Mycenaceae</taxon>
        <taxon>Mycena</taxon>
    </lineage>
</organism>
<evidence type="ECO:0000313" key="2">
    <source>
        <dbReference type="Proteomes" id="UP001222325"/>
    </source>
</evidence>
<protein>
    <submittedName>
        <fullName evidence="1">Uncharacterized protein</fullName>
    </submittedName>
</protein>
<comment type="caution">
    <text evidence="1">The sequence shown here is derived from an EMBL/GenBank/DDBJ whole genome shotgun (WGS) entry which is preliminary data.</text>
</comment>
<dbReference type="AlphaFoldDB" id="A0AAD6XGW8"/>
<accession>A0AAD6XGW8</accession>